<dbReference type="Proteomes" id="UP000051589">
    <property type="component" value="Unassembled WGS sequence"/>
</dbReference>
<evidence type="ECO:0000256" key="8">
    <source>
        <dbReference type="SAM" id="Phobius"/>
    </source>
</evidence>
<dbReference type="NCBIfam" id="TIGR00711">
    <property type="entry name" value="efflux_EmrB"/>
    <property type="match status" value="1"/>
</dbReference>
<dbReference type="PATRIC" id="fig|1423803.3.peg.515"/>
<keyword evidence="5 8" id="KW-0812">Transmembrane</keyword>
<keyword evidence="3" id="KW-0813">Transport</keyword>
<dbReference type="GO" id="GO:0022857">
    <property type="term" value="F:transmembrane transporter activity"/>
    <property type="evidence" value="ECO:0007669"/>
    <property type="project" value="InterPro"/>
</dbReference>
<evidence type="ECO:0000256" key="4">
    <source>
        <dbReference type="ARBA" id="ARBA00022475"/>
    </source>
</evidence>
<protein>
    <recommendedName>
        <fullName evidence="9">Major facilitator superfamily (MFS) profile domain-containing protein</fullName>
    </recommendedName>
</protein>
<evidence type="ECO:0000256" key="3">
    <source>
        <dbReference type="ARBA" id="ARBA00022448"/>
    </source>
</evidence>
<feature type="transmembrane region" description="Helical" evidence="8">
    <location>
        <begin position="143"/>
        <end position="165"/>
    </location>
</feature>
<evidence type="ECO:0000259" key="9">
    <source>
        <dbReference type="PROSITE" id="PS50850"/>
    </source>
</evidence>
<comment type="subcellular location">
    <subcellularLocation>
        <location evidence="1">Cell membrane</location>
        <topology evidence="1">Multi-pass membrane protein</topology>
    </subcellularLocation>
</comment>
<dbReference type="PANTHER" id="PTHR42718:SF9">
    <property type="entry name" value="MAJOR FACILITATOR SUPERFAMILY MULTIDRUG TRANSPORTER MFSC"/>
    <property type="match status" value="1"/>
</dbReference>
<dbReference type="Pfam" id="PF07690">
    <property type="entry name" value="MFS_1"/>
    <property type="match status" value="1"/>
</dbReference>
<dbReference type="PANTHER" id="PTHR42718">
    <property type="entry name" value="MAJOR FACILITATOR SUPERFAMILY MULTIDRUG TRANSPORTER MFSC"/>
    <property type="match status" value="1"/>
</dbReference>
<sequence>MNSGDFMKTQMNTRHMLQIALFLVIGAIAPLLDTTMTNVALDTIMKSMAVSVNDVQWVTTSYVLALGIAVPIAGWATNWFDGKRIYLWALIVFLIGSLVSSFSTTLPILIIGRIIQGAGAGIIVPLITTLVVQASGGTGLGKIMAVVGLPVVLIPILGPSIGGFLIDTLSWHWIFLVNVPLVIIAWVLLSWKLPAFPAPRTGKHLDFPSLITLAGLFTSAIIGITRFSTGDHFFSAKVLTPILLAITFLIGYVVYASLRPKQALVSLKLFKSPTFDASAIILMLSGIAVNGAMFLLPLYLQNSRGLTVIWSGAYLIAQGVGLLVARGEIGKLTDAIGARWVVLVAIVIAIAGTLPFVFFTAHTSTWLVLLALFVRGIGQGGLTIPVMADSYTGVPKELVAEATTATRMLQNIGGAVGTAILATVIQHELPSTGMNAAYQTAFMWSVGFIAITAVPAWFLSHRKPVSISASEKAE</sequence>
<feature type="transmembrane region" description="Helical" evidence="8">
    <location>
        <begin position="365"/>
        <end position="387"/>
    </location>
</feature>
<feature type="transmembrane region" description="Helical" evidence="8">
    <location>
        <begin position="108"/>
        <end position="131"/>
    </location>
</feature>
<dbReference type="GO" id="GO:0005886">
    <property type="term" value="C:plasma membrane"/>
    <property type="evidence" value="ECO:0007669"/>
    <property type="project" value="UniProtKB-SubCell"/>
</dbReference>
<feature type="transmembrane region" description="Helical" evidence="8">
    <location>
        <begin position="57"/>
        <end position="78"/>
    </location>
</feature>
<dbReference type="InterPro" id="IPR020846">
    <property type="entry name" value="MFS_dom"/>
</dbReference>
<keyword evidence="6 8" id="KW-1133">Transmembrane helix</keyword>
<comment type="caution">
    <text evidence="10">The sequence shown here is derived from an EMBL/GenBank/DDBJ whole genome shotgun (WGS) entry which is preliminary data.</text>
</comment>
<proteinExistence type="inferred from homology"/>
<evidence type="ECO:0000313" key="11">
    <source>
        <dbReference type="Proteomes" id="UP000051589"/>
    </source>
</evidence>
<dbReference type="InterPro" id="IPR011701">
    <property type="entry name" value="MFS"/>
</dbReference>
<keyword evidence="11" id="KW-1185">Reference proteome</keyword>
<evidence type="ECO:0000256" key="5">
    <source>
        <dbReference type="ARBA" id="ARBA00022692"/>
    </source>
</evidence>
<feature type="transmembrane region" description="Helical" evidence="8">
    <location>
        <begin position="337"/>
        <end position="359"/>
    </location>
</feature>
<name>A0A0R2DPN0_9LACO</name>
<feature type="transmembrane region" description="Helical" evidence="8">
    <location>
        <begin position="171"/>
        <end position="189"/>
    </location>
</feature>
<evidence type="ECO:0000256" key="1">
    <source>
        <dbReference type="ARBA" id="ARBA00004651"/>
    </source>
</evidence>
<dbReference type="Gene3D" id="1.20.1250.20">
    <property type="entry name" value="MFS general substrate transporter like domains"/>
    <property type="match status" value="2"/>
</dbReference>
<feature type="transmembrane region" description="Helical" evidence="8">
    <location>
        <begin position="85"/>
        <end position="102"/>
    </location>
</feature>
<dbReference type="CDD" id="cd17503">
    <property type="entry name" value="MFS_LmrB_MDR_like"/>
    <property type="match status" value="1"/>
</dbReference>
<keyword evidence="4" id="KW-1003">Cell membrane</keyword>
<evidence type="ECO:0000256" key="7">
    <source>
        <dbReference type="ARBA" id="ARBA00023136"/>
    </source>
</evidence>
<feature type="transmembrane region" description="Helical" evidence="8">
    <location>
        <begin position="279"/>
        <end position="300"/>
    </location>
</feature>
<dbReference type="SUPFAM" id="SSF103473">
    <property type="entry name" value="MFS general substrate transporter"/>
    <property type="match status" value="1"/>
</dbReference>
<reference evidence="10 11" key="1">
    <citation type="journal article" date="2015" name="Genome Announc.">
        <title>Expanding the biotechnology potential of lactobacilli through comparative genomics of 213 strains and associated genera.</title>
        <authorList>
            <person name="Sun Z."/>
            <person name="Harris H.M."/>
            <person name="McCann A."/>
            <person name="Guo C."/>
            <person name="Argimon S."/>
            <person name="Zhang W."/>
            <person name="Yang X."/>
            <person name="Jeffery I.B."/>
            <person name="Cooney J.C."/>
            <person name="Kagawa T.F."/>
            <person name="Liu W."/>
            <person name="Song Y."/>
            <person name="Salvetti E."/>
            <person name="Wrobel A."/>
            <person name="Rasinkangas P."/>
            <person name="Parkhill J."/>
            <person name="Rea M.C."/>
            <person name="O'Sullivan O."/>
            <person name="Ritari J."/>
            <person name="Douillard F.P."/>
            <person name="Paul Ross R."/>
            <person name="Yang R."/>
            <person name="Briner A.E."/>
            <person name="Felis G.E."/>
            <person name="de Vos W.M."/>
            <person name="Barrangou R."/>
            <person name="Klaenhammer T.R."/>
            <person name="Caufield P.W."/>
            <person name="Cui Y."/>
            <person name="Zhang H."/>
            <person name="O'Toole P.W."/>
        </authorList>
    </citation>
    <scope>NUCLEOTIDE SEQUENCE [LARGE SCALE GENOMIC DNA]</scope>
    <source>
        <strain evidence="10 11">DSM 21775</strain>
    </source>
</reference>
<keyword evidence="7 8" id="KW-0472">Membrane</keyword>
<feature type="transmembrane region" description="Helical" evidence="8">
    <location>
        <begin position="239"/>
        <end position="258"/>
    </location>
</feature>
<feature type="domain" description="Major facilitator superfamily (MFS) profile" evidence="9">
    <location>
        <begin position="19"/>
        <end position="464"/>
    </location>
</feature>
<evidence type="ECO:0000256" key="2">
    <source>
        <dbReference type="ARBA" id="ARBA00008537"/>
    </source>
</evidence>
<feature type="transmembrane region" description="Helical" evidence="8">
    <location>
        <begin position="306"/>
        <end position="325"/>
    </location>
</feature>
<evidence type="ECO:0000313" key="10">
    <source>
        <dbReference type="EMBL" id="KRN01812.1"/>
    </source>
</evidence>
<feature type="transmembrane region" description="Helical" evidence="8">
    <location>
        <begin position="437"/>
        <end position="459"/>
    </location>
</feature>
<dbReference type="InterPro" id="IPR004638">
    <property type="entry name" value="EmrB-like"/>
</dbReference>
<dbReference type="EMBL" id="AYZH01000014">
    <property type="protein sequence ID" value="KRN01812.1"/>
    <property type="molecule type" value="Genomic_DNA"/>
</dbReference>
<feature type="transmembrane region" description="Helical" evidence="8">
    <location>
        <begin position="210"/>
        <end position="227"/>
    </location>
</feature>
<evidence type="ECO:0000256" key="6">
    <source>
        <dbReference type="ARBA" id="ARBA00022989"/>
    </source>
</evidence>
<gene>
    <name evidence="10" type="ORF">FD13_GL000519</name>
</gene>
<dbReference type="PROSITE" id="PS50850">
    <property type="entry name" value="MFS"/>
    <property type="match status" value="1"/>
</dbReference>
<dbReference type="AlphaFoldDB" id="A0A0R2DPN0"/>
<dbReference type="InterPro" id="IPR036259">
    <property type="entry name" value="MFS_trans_sf"/>
</dbReference>
<accession>A0A0R2DPN0</accession>
<feature type="transmembrane region" description="Helical" evidence="8">
    <location>
        <begin position="408"/>
        <end position="425"/>
    </location>
</feature>
<comment type="similarity">
    <text evidence="2">Belongs to the major facilitator superfamily. EmrB family.</text>
</comment>
<organism evidence="10 11">
    <name type="scientific">Levilactobacillus senmaizukei DSM 21775 = NBRC 103853</name>
    <dbReference type="NCBI Taxonomy" id="1423803"/>
    <lineage>
        <taxon>Bacteria</taxon>
        <taxon>Bacillati</taxon>
        <taxon>Bacillota</taxon>
        <taxon>Bacilli</taxon>
        <taxon>Lactobacillales</taxon>
        <taxon>Lactobacillaceae</taxon>
        <taxon>Levilactobacillus</taxon>
    </lineage>
</organism>